<dbReference type="AlphaFoldDB" id="C5Y3F5"/>
<dbReference type="InterPro" id="IPR036514">
    <property type="entry name" value="SGNH_hydro_sf"/>
</dbReference>
<proteinExistence type="inferred from homology"/>
<dbReference type="PANTHER" id="PTHR46020">
    <property type="entry name" value="OSJNBB0059K02.9 PROTEIN"/>
    <property type="match status" value="1"/>
</dbReference>
<dbReference type="Proteomes" id="UP000000768">
    <property type="component" value="Chromosome 5"/>
</dbReference>
<comment type="similarity">
    <text evidence="1">Belongs to the 'GDSL' lipolytic enzyme family.</text>
</comment>
<dbReference type="Gramene" id="EES07884">
    <property type="protein sequence ID" value="EES07884"/>
    <property type="gene ID" value="SORBI_3005G011700"/>
</dbReference>
<dbReference type="GO" id="GO:0006629">
    <property type="term" value="P:lipid metabolic process"/>
    <property type="evidence" value="ECO:0007669"/>
    <property type="project" value="UniProtKB-KW"/>
</dbReference>
<reference evidence="5" key="2">
    <citation type="journal article" date="2018" name="Plant J.">
        <title>The Sorghum bicolor reference genome: improved assembly, gene annotations, a transcriptome atlas, and signatures of genome organization.</title>
        <authorList>
            <person name="McCormick R.F."/>
            <person name="Truong S.K."/>
            <person name="Sreedasyam A."/>
            <person name="Jenkins J."/>
            <person name="Shu S."/>
            <person name="Sims D."/>
            <person name="Kennedy M."/>
            <person name="Amirebrahimi M."/>
            <person name="Weers B.D."/>
            <person name="McKinley B."/>
            <person name="Mattison A."/>
            <person name="Morishige D.T."/>
            <person name="Grimwood J."/>
            <person name="Schmutz J."/>
            <person name="Mullet J.E."/>
        </authorList>
    </citation>
    <scope>NUCLEOTIDE SEQUENCE [LARGE SCALE GENOMIC DNA]</scope>
    <source>
        <strain evidence="5">cv. BTx623</strain>
    </source>
</reference>
<gene>
    <name evidence="4" type="ORF">SORBI_3005G011700</name>
</gene>
<protein>
    <submittedName>
        <fullName evidence="4">Uncharacterized protein</fullName>
    </submittedName>
</protein>
<dbReference type="SUPFAM" id="SSF52266">
    <property type="entry name" value="SGNH hydrolase"/>
    <property type="match status" value="1"/>
</dbReference>
<evidence type="ECO:0000256" key="2">
    <source>
        <dbReference type="ARBA" id="ARBA00022801"/>
    </source>
</evidence>
<dbReference type="Gene3D" id="3.40.50.1110">
    <property type="entry name" value="SGNH hydrolase"/>
    <property type="match status" value="1"/>
</dbReference>
<dbReference type="InParanoid" id="C5Y3F5"/>
<dbReference type="HOGENOM" id="CLU_015101_12_0_1"/>
<dbReference type="OMA" id="VNAMRIH"/>
<sequence>MARCSLYSGTPLWTPAGNLAPTSEKSKASRQWFYPYGRSDSAHHNNPTGRVSDGLVQSDFLGSKDDVDASGVNFATAGASAYDSLSRQIDKLSRLVTRGTIEDRDLDDSIGVALIAFNGAGDYASVTVSTSSDQVMALSDKVTDAIADGMFNYGTCDPAANAASDVHNKALNKKLDPLDDVLVLDINSIFSDLARGNYIQGDASGTPQYTLCSNPQDFFYWDYMHPTQAGWNAVMDRLQGSIHDFLRN</sequence>
<organism evidence="4 5">
    <name type="scientific">Sorghum bicolor</name>
    <name type="common">Sorghum</name>
    <name type="synonym">Sorghum vulgare</name>
    <dbReference type="NCBI Taxonomy" id="4558"/>
    <lineage>
        <taxon>Eukaryota</taxon>
        <taxon>Viridiplantae</taxon>
        <taxon>Streptophyta</taxon>
        <taxon>Embryophyta</taxon>
        <taxon>Tracheophyta</taxon>
        <taxon>Spermatophyta</taxon>
        <taxon>Magnoliopsida</taxon>
        <taxon>Liliopsida</taxon>
        <taxon>Poales</taxon>
        <taxon>Poaceae</taxon>
        <taxon>PACMAD clade</taxon>
        <taxon>Panicoideae</taxon>
        <taxon>Andropogonodae</taxon>
        <taxon>Andropogoneae</taxon>
        <taxon>Sorghinae</taxon>
        <taxon>Sorghum</taxon>
    </lineage>
</organism>
<accession>C5Y3F5</accession>
<dbReference type="GO" id="GO:0016788">
    <property type="term" value="F:hydrolase activity, acting on ester bonds"/>
    <property type="evidence" value="ECO:0007669"/>
    <property type="project" value="InterPro"/>
</dbReference>
<dbReference type="STRING" id="4558.C5Y3F5"/>
<dbReference type="InterPro" id="IPR001087">
    <property type="entry name" value="GDSL"/>
</dbReference>
<keyword evidence="3" id="KW-0443">Lipid metabolism</keyword>
<dbReference type="EMBL" id="CM000764">
    <property type="protein sequence ID" value="EES07884.2"/>
    <property type="molecule type" value="Genomic_DNA"/>
</dbReference>
<keyword evidence="2" id="KW-0378">Hydrolase</keyword>
<dbReference type="Pfam" id="PF00657">
    <property type="entry name" value="Lipase_GDSL"/>
    <property type="match status" value="1"/>
</dbReference>
<evidence type="ECO:0000256" key="1">
    <source>
        <dbReference type="ARBA" id="ARBA00008668"/>
    </source>
</evidence>
<dbReference type="PANTHER" id="PTHR46020:SF15">
    <property type="entry name" value="SGNH HYDROLASE-TYPE ESTERASE DOMAIN-CONTAINING PROTEIN"/>
    <property type="match status" value="1"/>
</dbReference>
<evidence type="ECO:0000313" key="5">
    <source>
        <dbReference type="Proteomes" id="UP000000768"/>
    </source>
</evidence>
<keyword evidence="5" id="KW-1185">Reference proteome</keyword>
<evidence type="ECO:0000256" key="3">
    <source>
        <dbReference type="ARBA" id="ARBA00023098"/>
    </source>
</evidence>
<reference evidence="4 5" key="1">
    <citation type="journal article" date="2009" name="Nature">
        <title>The Sorghum bicolor genome and the diversification of grasses.</title>
        <authorList>
            <person name="Paterson A.H."/>
            <person name="Bowers J.E."/>
            <person name="Bruggmann R."/>
            <person name="Dubchak I."/>
            <person name="Grimwood J."/>
            <person name="Gundlach H."/>
            <person name="Haberer G."/>
            <person name="Hellsten U."/>
            <person name="Mitros T."/>
            <person name="Poliakov A."/>
            <person name="Schmutz J."/>
            <person name="Spannagl M."/>
            <person name="Tang H."/>
            <person name="Wang X."/>
            <person name="Wicker T."/>
            <person name="Bharti A.K."/>
            <person name="Chapman J."/>
            <person name="Feltus F.A."/>
            <person name="Gowik U."/>
            <person name="Grigoriev I.V."/>
            <person name="Lyons E."/>
            <person name="Maher C.A."/>
            <person name="Martis M."/>
            <person name="Narechania A."/>
            <person name="Otillar R.P."/>
            <person name="Penning B.W."/>
            <person name="Salamov A.A."/>
            <person name="Wang Y."/>
            <person name="Zhang L."/>
            <person name="Carpita N.C."/>
            <person name="Freeling M."/>
            <person name="Gingle A.R."/>
            <person name="Hash C.T."/>
            <person name="Keller B."/>
            <person name="Klein P."/>
            <person name="Kresovich S."/>
            <person name="McCann M.C."/>
            <person name="Ming R."/>
            <person name="Peterson D.G."/>
            <person name="Mehboob-ur-Rahman"/>
            <person name="Ware D."/>
            <person name="Westhoff P."/>
            <person name="Mayer K.F."/>
            <person name="Messing J."/>
            <person name="Rokhsar D.S."/>
        </authorList>
    </citation>
    <scope>NUCLEOTIDE SEQUENCE [LARGE SCALE GENOMIC DNA]</scope>
    <source>
        <strain evidence="5">cv. BTx623</strain>
    </source>
</reference>
<evidence type="ECO:0000313" key="4">
    <source>
        <dbReference type="EMBL" id="EES07884.2"/>
    </source>
</evidence>
<name>C5Y3F5_SORBI</name>